<sequence>MSDDCAFLAKDVVVPQVNSIQYSKSNSLISLKRGKCSSCGSPVISIFNVFGFLSFVYIPSKNIPPNINITRIDAHTFYKRRVSEIYDRAPKYYGYWSSQLNTVRILLWALLRLKIHKG</sequence>
<proteinExistence type="predicted"/>
<keyword evidence="2" id="KW-1185">Reference proteome</keyword>
<dbReference type="EMBL" id="BMYZ01000002">
    <property type="protein sequence ID" value="GGY78517.1"/>
    <property type="molecule type" value="Genomic_DNA"/>
</dbReference>
<protein>
    <recommendedName>
        <fullName evidence="3">Transposase DDE domain-containing protein</fullName>
    </recommendedName>
</protein>
<dbReference type="Proteomes" id="UP000619761">
    <property type="component" value="Unassembled WGS sequence"/>
</dbReference>
<evidence type="ECO:0008006" key="3">
    <source>
        <dbReference type="Google" id="ProtNLM"/>
    </source>
</evidence>
<reference evidence="2" key="1">
    <citation type="journal article" date="2019" name="Int. J. Syst. Evol. Microbiol.">
        <title>The Global Catalogue of Microorganisms (GCM) 10K type strain sequencing project: providing services to taxonomists for standard genome sequencing and annotation.</title>
        <authorList>
            <consortium name="The Broad Institute Genomics Platform"/>
            <consortium name="The Broad Institute Genome Sequencing Center for Infectious Disease"/>
            <person name="Wu L."/>
            <person name="Ma J."/>
        </authorList>
    </citation>
    <scope>NUCLEOTIDE SEQUENCE [LARGE SCALE GENOMIC DNA]</scope>
    <source>
        <strain evidence="2">KCTC 32239</strain>
    </source>
</reference>
<name>A0ABQ3B7B8_9GAMM</name>
<accession>A0ABQ3B7B8</accession>
<comment type="caution">
    <text evidence="1">The sequence shown here is derived from an EMBL/GenBank/DDBJ whole genome shotgun (WGS) entry which is preliminary data.</text>
</comment>
<evidence type="ECO:0000313" key="1">
    <source>
        <dbReference type="EMBL" id="GGY78517.1"/>
    </source>
</evidence>
<gene>
    <name evidence="1" type="ORF">GCM10011613_23990</name>
</gene>
<organism evidence="1 2">
    <name type="scientific">Cellvibrio zantedeschiae</name>
    <dbReference type="NCBI Taxonomy" id="1237077"/>
    <lineage>
        <taxon>Bacteria</taxon>
        <taxon>Pseudomonadati</taxon>
        <taxon>Pseudomonadota</taxon>
        <taxon>Gammaproteobacteria</taxon>
        <taxon>Cellvibrionales</taxon>
        <taxon>Cellvibrionaceae</taxon>
        <taxon>Cellvibrio</taxon>
    </lineage>
</organism>
<evidence type="ECO:0000313" key="2">
    <source>
        <dbReference type="Proteomes" id="UP000619761"/>
    </source>
</evidence>